<dbReference type="Pfam" id="PF13087">
    <property type="entry name" value="AAA_12"/>
    <property type="match status" value="1"/>
</dbReference>
<feature type="domain" description="DNA2/NAM7 helicase-like C-terminal" evidence="3">
    <location>
        <begin position="1284"/>
        <end position="1492"/>
    </location>
</feature>
<feature type="domain" description="DNA2/NAM7 helicase helicase" evidence="2">
    <location>
        <begin position="811"/>
        <end position="1214"/>
    </location>
</feature>
<evidence type="ECO:0008006" key="6">
    <source>
        <dbReference type="Google" id="ProtNLM"/>
    </source>
</evidence>
<dbReference type="PANTHER" id="PTHR10887:SF530">
    <property type="entry name" value="SUPERFAMILY I DNA HELICASES"/>
    <property type="match status" value="1"/>
</dbReference>
<feature type="region of interest" description="Disordered" evidence="1">
    <location>
        <begin position="488"/>
        <end position="512"/>
    </location>
</feature>
<feature type="compositionally biased region" description="Low complexity" evidence="1">
    <location>
        <begin position="1646"/>
        <end position="1681"/>
    </location>
</feature>
<dbReference type="InterPro" id="IPR045055">
    <property type="entry name" value="DNA2/NAM7-like"/>
</dbReference>
<dbReference type="InterPro" id="IPR041679">
    <property type="entry name" value="DNA2/NAM7-like_C"/>
</dbReference>
<dbReference type="InterPro" id="IPR047187">
    <property type="entry name" value="SF1_C_Upf1"/>
</dbReference>
<feature type="region of interest" description="Disordered" evidence="1">
    <location>
        <begin position="1216"/>
        <end position="1274"/>
    </location>
</feature>
<name>A0ABP5F1T3_9MICO</name>
<sequence>MDAMTEAQQLSAAGASVVPTLLGRILELSPESLDEETWAARLDATGTRGERSGTPSLDDIGDLLTVLAHFDGSLTLGELPLRAAWAKECLALVRDAQLRDYLVVGHTVDHFTETLAGILESLGLEDTAQTLRAEYIGLFNEQDAQEEENGLTERVEAQVRVEGGTLTAAIEVLRVYSPFLARAGVSPIVAIEVSNDSEAPVEVSTLSAGLDSDRESVWLGPEITLPAGENLRLDSHELAWHPTVPDSLGAEGGLVTDTLTVAVGAGGRSRAAHAGLAWLPEKVWVPTAPPELAAAFVLPTDPAVTSVVSRILGSGIDVEDAADSRPVLEDLFAAVESAVDEGLSVTPDPELIEGDTTTPVSPSAVRERSRASASERALFIAAVFEALRLPVALIGTASGLRVGTGHTFDTEESASIRGRSAVRAELSAMVLGSLSTVPDPGWSEDNPRPFMAEDPKPVLSAELDSAVSVVDLGTARRAIGVAAPAAAPAGTGAGAARGRGTSAGDPNEPEPRAVTRWKRELLDLSLRNPLLRMPRTGGAELVLPDIALLGFADALASGTSFALAPHTTWKGAEATTGSARTARASHLVDAMEDGVVHAKALGAGFEARLRALMADARASRDENGFTTLYVTLGALEWTDRGGQTALSPILLAPVVVGGSAKDGFTLALEPGGALQVNHCLVEKLRIETGKDEPSAALAHPAGPQGAGTGSAGRAAGGGASAVDAEYVLTRVEGELREAGVDASMLPEARLGTFTYASLPLWQDLDSHWRDLLRMPVAGHIARTPYAAFADPAPVREVVPEDETKTWLPSQADASQLDAIVSASAGRSFVLEGPPGTGKSQTITNMIADGLARGRRILFVAEKKAALDVVLGRLEEVGLGSLVLDAHGETQTLDAVREQMRAALAVKGTTEQGKLEEARMELAQCLATLRAYPESLHSGHGVWDKFQACLELEQEFDPESGWQPGEIAVDRIAASTSPEAVREVAKRVRRARRRVNGDVSEDNPAWSPAEASDATALRSALKELADLGLVQPAAQIARGRDGGQLAEAVQLAMARHALQSAVAADGVVRYKGENREELVRSYLRLSAEVEALTRRTIAGVVAGRRRWGADRKSVEAPARFVEAVHGRGAAGSGSGSGALTTLRGFFAEFGDDILSTTPCVLMSPTGVATHLPASGLEFDTVVFDEASQITTSSAIGALGRARAAVIVGDSKQMPPSADFSADGFVPEELPGETPEVGGATGAAEAEQEGAGVAGSTTAGSDSSEVDATGTEAGMPATGVNKRLESVLTNAVDAGVEQKWLKWHYRSRKEALIAFSNRKYYAGRLSSFPEPPNAAGAPDAEEALRLREFPVDLRFVGGEYTKVSGSAQKVNAQEADAVVAEVSRRMAEDPSKSLAVATFNASQQKYIEQALEAAAEKDAGVRAALDREQEPLFVKNVESLQGDERDVVLFSIGYAPDRKTGRLNQSFGPLSRAGGERRFNVAISRAREAVVIFTSLKSSDINVRNSKSRGLRDLRDYLHDAERGAVVKHQGVLDRSTLYREIIAEKLRTADLEVETGIGTSSFVVDLAVRAPKGGAGGSEERTQGAKPAKSAESAESAVSDESAVSANPVASGASAGAGGTASGESASAAVDTEEIPVVEDGAEQADAEPSAAESSAERPSNAEPRGAETQAAAAPAEDAGTPAPRDAWVAVLLDPPSWAAMPTGWDRDGLPVSVLEDQMGWACVRRLLLADWLRDSDAAVRRIVDVAEAAATKS</sequence>
<feature type="region of interest" description="Disordered" evidence="1">
    <location>
        <begin position="693"/>
        <end position="715"/>
    </location>
</feature>
<keyword evidence="5" id="KW-1185">Reference proteome</keyword>
<organism evidence="4 5">
    <name type="scientific">Brevibacterium samyangense</name>
    <dbReference type="NCBI Taxonomy" id="366888"/>
    <lineage>
        <taxon>Bacteria</taxon>
        <taxon>Bacillati</taxon>
        <taxon>Actinomycetota</taxon>
        <taxon>Actinomycetes</taxon>
        <taxon>Micrococcales</taxon>
        <taxon>Brevibacteriaceae</taxon>
        <taxon>Brevibacterium</taxon>
    </lineage>
</organism>
<feature type="compositionally biased region" description="Low complexity" evidence="1">
    <location>
        <begin position="1230"/>
        <end position="1261"/>
    </location>
</feature>
<feature type="region of interest" description="Disordered" evidence="1">
    <location>
        <begin position="1571"/>
        <end position="1681"/>
    </location>
</feature>
<dbReference type="EMBL" id="BAAANO010000034">
    <property type="protein sequence ID" value="GAA2014159.1"/>
    <property type="molecule type" value="Genomic_DNA"/>
</dbReference>
<accession>A0ABP5F1T3</accession>
<dbReference type="InterPro" id="IPR025103">
    <property type="entry name" value="DUF4011"/>
</dbReference>
<evidence type="ECO:0000259" key="3">
    <source>
        <dbReference type="Pfam" id="PF13087"/>
    </source>
</evidence>
<evidence type="ECO:0000259" key="2">
    <source>
        <dbReference type="Pfam" id="PF13086"/>
    </source>
</evidence>
<protein>
    <recommendedName>
        <fullName evidence="6">AAA domain-containing protein</fullName>
    </recommendedName>
</protein>
<reference evidence="5" key="1">
    <citation type="journal article" date="2019" name="Int. J. Syst. Evol. Microbiol.">
        <title>The Global Catalogue of Microorganisms (GCM) 10K type strain sequencing project: providing services to taxonomists for standard genome sequencing and annotation.</title>
        <authorList>
            <consortium name="The Broad Institute Genomics Platform"/>
            <consortium name="The Broad Institute Genome Sequencing Center for Infectious Disease"/>
            <person name="Wu L."/>
            <person name="Ma J."/>
        </authorList>
    </citation>
    <scope>NUCLEOTIDE SEQUENCE [LARGE SCALE GENOMIC DNA]</scope>
    <source>
        <strain evidence="5">JCM 14546</strain>
    </source>
</reference>
<dbReference type="Pfam" id="PF13195">
    <property type="entry name" value="DUF4011"/>
    <property type="match status" value="1"/>
</dbReference>
<comment type="caution">
    <text evidence="4">The sequence shown here is derived from an EMBL/GenBank/DDBJ whole genome shotgun (WGS) entry which is preliminary data.</text>
</comment>
<dbReference type="SUPFAM" id="SSF52540">
    <property type="entry name" value="P-loop containing nucleoside triphosphate hydrolases"/>
    <property type="match status" value="1"/>
</dbReference>
<feature type="compositionally biased region" description="Gly residues" evidence="1">
    <location>
        <begin position="704"/>
        <end position="715"/>
    </location>
</feature>
<gene>
    <name evidence="4" type="ORF">GCM10009755_27330</name>
</gene>
<evidence type="ECO:0000313" key="4">
    <source>
        <dbReference type="EMBL" id="GAA2014159.1"/>
    </source>
</evidence>
<dbReference type="InterPro" id="IPR041677">
    <property type="entry name" value="DNA2/NAM7_AAA_11"/>
</dbReference>
<evidence type="ECO:0000313" key="5">
    <source>
        <dbReference type="Proteomes" id="UP001500755"/>
    </source>
</evidence>
<proteinExistence type="predicted"/>
<dbReference type="Pfam" id="PF13086">
    <property type="entry name" value="AAA_11"/>
    <property type="match status" value="1"/>
</dbReference>
<evidence type="ECO:0000256" key="1">
    <source>
        <dbReference type="SAM" id="MobiDB-lite"/>
    </source>
</evidence>
<feature type="compositionally biased region" description="Acidic residues" evidence="1">
    <location>
        <begin position="1630"/>
        <end position="1645"/>
    </location>
</feature>
<feature type="region of interest" description="Disordered" evidence="1">
    <location>
        <begin position="345"/>
        <end position="367"/>
    </location>
</feature>
<feature type="compositionally biased region" description="Low complexity" evidence="1">
    <location>
        <begin position="1587"/>
        <end position="1613"/>
    </location>
</feature>
<dbReference type="Proteomes" id="UP001500755">
    <property type="component" value="Unassembled WGS sequence"/>
</dbReference>
<dbReference type="Gene3D" id="3.40.50.300">
    <property type="entry name" value="P-loop containing nucleotide triphosphate hydrolases"/>
    <property type="match status" value="2"/>
</dbReference>
<dbReference type="PANTHER" id="PTHR10887">
    <property type="entry name" value="DNA2/NAM7 HELICASE FAMILY"/>
    <property type="match status" value="1"/>
</dbReference>
<dbReference type="CDD" id="cd18808">
    <property type="entry name" value="SF1_C_Upf1"/>
    <property type="match status" value="1"/>
</dbReference>
<dbReference type="RefSeq" id="WP_344310597.1">
    <property type="nucleotide sequence ID" value="NZ_BAAANO010000034.1"/>
</dbReference>
<dbReference type="InterPro" id="IPR027417">
    <property type="entry name" value="P-loop_NTPase"/>
</dbReference>